<protein>
    <recommendedName>
        <fullName evidence="1">KilA-N domain-containing protein</fullName>
    </recommendedName>
</protein>
<dbReference type="Pfam" id="PF04383">
    <property type="entry name" value="KilA-N"/>
    <property type="match status" value="1"/>
</dbReference>
<evidence type="ECO:0000313" key="3">
    <source>
        <dbReference type="Proteomes" id="UP001269081"/>
    </source>
</evidence>
<feature type="domain" description="KilA-N" evidence="1">
    <location>
        <begin position="6"/>
        <end position="143"/>
    </location>
</feature>
<comment type="caution">
    <text evidence="2">The sequence shown here is derived from an EMBL/GenBank/DDBJ whole genome shotgun (WGS) entry which is preliminary data.</text>
</comment>
<proteinExistence type="predicted"/>
<organism evidence="2 3">
    <name type="scientific">Flavobacterium piscis</name>
    <dbReference type="NCBI Taxonomy" id="1114874"/>
    <lineage>
        <taxon>Bacteria</taxon>
        <taxon>Pseudomonadati</taxon>
        <taxon>Bacteroidota</taxon>
        <taxon>Flavobacteriia</taxon>
        <taxon>Flavobacteriales</taxon>
        <taxon>Flavobacteriaceae</taxon>
        <taxon>Flavobacterium</taxon>
    </lineage>
</organism>
<gene>
    <name evidence="2" type="ORF">J2W48_000119</name>
</gene>
<keyword evidence="3" id="KW-1185">Reference proteome</keyword>
<dbReference type="RefSeq" id="WP_310276491.1">
    <property type="nucleotide sequence ID" value="NZ_JAVDWQ010000001.1"/>
</dbReference>
<dbReference type="InterPro" id="IPR017880">
    <property type="entry name" value="KilA_N"/>
</dbReference>
<dbReference type="InterPro" id="IPR018004">
    <property type="entry name" value="KilA/APSES_HTH"/>
</dbReference>
<reference evidence="2 3" key="1">
    <citation type="submission" date="2023-07" db="EMBL/GenBank/DDBJ databases">
        <title>Sorghum-associated microbial communities from plants grown in Nebraska, USA.</title>
        <authorList>
            <person name="Schachtman D."/>
        </authorList>
    </citation>
    <scope>NUCLEOTIDE SEQUENCE [LARGE SCALE GENOMIC DNA]</scope>
    <source>
        <strain evidence="2 3">4129</strain>
    </source>
</reference>
<evidence type="ECO:0000259" key="1">
    <source>
        <dbReference type="PROSITE" id="PS51301"/>
    </source>
</evidence>
<name>A0ABU1Y217_9FLAO</name>
<dbReference type="SMART" id="SM01252">
    <property type="entry name" value="KilA-N"/>
    <property type="match status" value="1"/>
</dbReference>
<evidence type="ECO:0000313" key="2">
    <source>
        <dbReference type="EMBL" id="MDR7208198.1"/>
    </source>
</evidence>
<dbReference type="Proteomes" id="UP001269081">
    <property type="component" value="Unassembled WGS sequence"/>
</dbReference>
<accession>A0ABU1Y217</accession>
<dbReference type="EMBL" id="JAVDWQ010000001">
    <property type="protein sequence ID" value="MDR7208198.1"/>
    <property type="molecule type" value="Genomic_DNA"/>
</dbReference>
<sequence>MEKIKHKVVLNANGAEIAVLHFGDENDYLSLTDIAKFKNADDAFIVVNNWLRSKDTILFVGLWEQLNNPNFKPIEFDRFKNEAGTNAFTLSPQKWISTTNAIGIVSKSGRYGGTFAHKDIAFEFASWVSAEFKLYIIKDYQRLKNDENSRLSLNWNLSRELSKINYRIHTDAIKNNLIPKDISQALSGIVYASEADVLNIALFGITSKQWRSQNLSIKGNIRDQATYHQLIVLVNMESMNAELIKLGLSQDERALRLNKMAIEQMTSLLKIEQKKLT</sequence>
<dbReference type="PROSITE" id="PS51301">
    <property type="entry name" value="KILA_N"/>
    <property type="match status" value="1"/>
</dbReference>